<evidence type="ECO:0000256" key="1">
    <source>
        <dbReference type="SAM" id="Phobius"/>
    </source>
</evidence>
<evidence type="ECO:0000313" key="3">
    <source>
        <dbReference type="Proteomes" id="UP000644756"/>
    </source>
</evidence>
<reference evidence="2" key="1">
    <citation type="journal article" date="2014" name="Int. J. Syst. Evol. Microbiol.">
        <title>Complete genome sequence of Corynebacterium casei LMG S-19264T (=DSM 44701T), isolated from a smear-ripened cheese.</title>
        <authorList>
            <consortium name="US DOE Joint Genome Institute (JGI-PGF)"/>
            <person name="Walter F."/>
            <person name="Albersmeier A."/>
            <person name="Kalinowski J."/>
            <person name="Ruckert C."/>
        </authorList>
    </citation>
    <scope>NUCLEOTIDE SEQUENCE</scope>
    <source>
        <strain evidence="2">CGMCC 1.12987</strain>
    </source>
</reference>
<comment type="caution">
    <text evidence="2">The sequence shown here is derived from an EMBL/GenBank/DDBJ whole genome shotgun (WGS) entry which is preliminary data.</text>
</comment>
<protein>
    <submittedName>
        <fullName evidence="2">DUF4956 domain-containing protein</fullName>
    </submittedName>
</protein>
<accession>A0A917FLN1</accession>
<gene>
    <name evidence="2" type="ORF">GCM10010916_07460</name>
</gene>
<dbReference type="RefSeq" id="WP_188529136.1">
    <property type="nucleotide sequence ID" value="NZ_BMGR01000002.1"/>
</dbReference>
<keyword evidence="1" id="KW-1133">Transmembrane helix</keyword>
<dbReference type="EMBL" id="BMGR01000002">
    <property type="protein sequence ID" value="GGF92605.1"/>
    <property type="molecule type" value="Genomic_DNA"/>
</dbReference>
<proteinExistence type="predicted"/>
<reference evidence="2" key="2">
    <citation type="submission" date="2020-09" db="EMBL/GenBank/DDBJ databases">
        <authorList>
            <person name="Sun Q."/>
            <person name="Zhou Y."/>
        </authorList>
    </citation>
    <scope>NUCLEOTIDE SEQUENCE</scope>
    <source>
        <strain evidence="2">CGMCC 1.12987</strain>
    </source>
</reference>
<sequence length="226" mass="25659">MELSLSFQDLFKQSVLHLEAFRNVSYIDVIIGVTTSFFIGMFIYYIYQYTFRGVVYSYNYNVTFVLMTMITTIVIMTISTNIVLSLGMVGALSIVRFRTAVKDPLDIVYMFWAISSGIAVGAKLYPVALIGALAVGLALVWLSRRKIKDQPFLLIIRYNESAQEEVAKRLRKTPHRLKSKTVRKGYIEMTVELRLRDDNTAFVNELAELEGVADAVLVNYSGDYAQ</sequence>
<evidence type="ECO:0000313" key="2">
    <source>
        <dbReference type="EMBL" id="GGF92605.1"/>
    </source>
</evidence>
<feature type="transmembrane region" description="Helical" evidence="1">
    <location>
        <begin position="109"/>
        <end position="142"/>
    </location>
</feature>
<feature type="transmembrane region" description="Helical" evidence="1">
    <location>
        <begin position="59"/>
        <end position="89"/>
    </location>
</feature>
<dbReference type="InterPro" id="IPR032531">
    <property type="entry name" value="DUF4956"/>
</dbReference>
<feature type="transmembrane region" description="Helical" evidence="1">
    <location>
        <begin position="24"/>
        <end position="47"/>
    </location>
</feature>
<dbReference type="AlphaFoldDB" id="A0A917FLN1"/>
<organism evidence="2 3">
    <name type="scientific">Paenibacillus abyssi</name>
    <dbReference type="NCBI Taxonomy" id="1340531"/>
    <lineage>
        <taxon>Bacteria</taxon>
        <taxon>Bacillati</taxon>
        <taxon>Bacillota</taxon>
        <taxon>Bacilli</taxon>
        <taxon>Bacillales</taxon>
        <taxon>Paenibacillaceae</taxon>
        <taxon>Paenibacillus</taxon>
    </lineage>
</organism>
<dbReference type="Proteomes" id="UP000644756">
    <property type="component" value="Unassembled WGS sequence"/>
</dbReference>
<keyword evidence="1" id="KW-0812">Transmembrane</keyword>
<keyword evidence="3" id="KW-1185">Reference proteome</keyword>
<dbReference type="Pfam" id="PF16316">
    <property type="entry name" value="DUF4956"/>
    <property type="match status" value="1"/>
</dbReference>
<name>A0A917FLN1_9BACL</name>
<keyword evidence="1" id="KW-0472">Membrane</keyword>